<feature type="compositionally biased region" description="Polar residues" evidence="5">
    <location>
        <begin position="241"/>
        <end position="250"/>
    </location>
</feature>
<keyword evidence="3" id="KW-0413">Isomerase</keyword>
<feature type="region of interest" description="Disordered" evidence="5">
    <location>
        <begin position="162"/>
        <end position="181"/>
    </location>
</feature>
<dbReference type="PANTHER" id="PTHR46512">
    <property type="entry name" value="PEPTIDYLPROLYL ISOMERASE"/>
    <property type="match status" value="1"/>
</dbReference>
<organism evidence="8">
    <name type="scientific">Spumella elongata</name>
    <dbReference type="NCBI Taxonomy" id="89044"/>
    <lineage>
        <taxon>Eukaryota</taxon>
        <taxon>Sar</taxon>
        <taxon>Stramenopiles</taxon>
        <taxon>Ochrophyta</taxon>
        <taxon>Chrysophyceae</taxon>
        <taxon>Chromulinales</taxon>
        <taxon>Chromulinaceae</taxon>
        <taxon>Spumella</taxon>
    </lineage>
</organism>
<keyword evidence="3" id="KW-0697">Rotamase</keyword>
<name>A0A7S3GTR9_9STRA</name>
<dbReference type="Gene3D" id="3.10.50.40">
    <property type="match status" value="1"/>
</dbReference>
<dbReference type="PROSITE" id="PS50059">
    <property type="entry name" value="FKBP_PPIASE"/>
    <property type="match status" value="1"/>
</dbReference>
<dbReference type="EC" id="5.2.1.8" evidence="3"/>
<evidence type="ECO:0000256" key="5">
    <source>
        <dbReference type="SAM" id="MobiDB-lite"/>
    </source>
</evidence>
<protein>
    <recommendedName>
        <fullName evidence="3">peptidylprolyl isomerase</fullName>
        <ecNumber evidence="3">5.2.1.8</ecNumber>
    </recommendedName>
</protein>
<feature type="compositionally biased region" description="Low complexity" evidence="5">
    <location>
        <begin position="401"/>
        <end position="439"/>
    </location>
</feature>
<evidence type="ECO:0000256" key="1">
    <source>
        <dbReference type="ARBA" id="ARBA00022737"/>
    </source>
</evidence>
<sequence>MATTGDDGTSWEEVMGKDLVTKVLRKGSGGQAEMGTVVMCNLKGFFVENEDVSAESFEEWTNQSFKIGESDAIPGVEMALRFSRVGDILRVRCNSRFGYGPTGRPEVVIRNSTEVKEEGTETAAKSIVAIPADKDLEYELEILSHLPDGDVDPVLLKAHPFDESHSVHSDEVDASDEDSSRAKAFRDYTERLQALTELQQRKEAGNRWFSYGDFARSARAYSKATQIADRYFNGNANSNTPAQALQGLTPSSEEGEGAAESNVGEANAALEAAEKAKEAQRRTFQAGDEEVVAVYVSCLNNLAACQLRLGDNAKVKDICIRVLEIDPANHKALLRAAKAALATHDYEECEVCLQRLVEVAPPGSSAAVAAATERRRLKQAQLEYKQQQKKMSDNMARQLFNNKSSNSNSSHSNNNTTSGTSGSSNSSSNSTNSNSSTTIEAAAPQKAVAAAAASPALTSVTPAAAATTAAATTATATATAATAATGSADWGLLLLLLTSLAVLLVSICLVVWTNKK</sequence>
<keyword evidence="6" id="KW-0472">Membrane</keyword>
<dbReference type="InterPro" id="IPR046357">
    <property type="entry name" value="PPIase_dom_sf"/>
</dbReference>
<dbReference type="AlphaFoldDB" id="A0A7S3GTR9"/>
<dbReference type="SMART" id="SM00028">
    <property type="entry name" value="TPR"/>
    <property type="match status" value="3"/>
</dbReference>
<keyword evidence="6" id="KW-0812">Transmembrane</keyword>
<evidence type="ECO:0000259" key="7">
    <source>
        <dbReference type="PROSITE" id="PS50059"/>
    </source>
</evidence>
<evidence type="ECO:0000313" key="8">
    <source>
        <dbReference type="EMBL" id="CAE0276250.1"/>
    </source>
</evidence>
<feature type="coiled-coil region" evidence="4">
    <location>
        <begin position="370"/>
        <end position="397"/>
    </location>
</feature>
<dbReference type="InterPro" id="IPR050754">
    <property type="entry name" value="FKBP4/5/8-like"/>
</dbReference>
<feature type="compositionally biased region" description="Basic and acidic residues" evidence="5">
    <location>
        <begin position="162"/>
        <end position="171"/>
    </location>
</feature>
<keyword evidence="1" id="KW-0677">Repeat</keyword>
<evidence type="ECO:0000256" key="3">
    <source>
        <dbReference type="PROSITE-ProRule" id="PRU00277"/>
    </source>
</evidence>
<keyword evidence="4" id="KW-0175">Coiled coil</keyword>
<feature type="domain" description="PPIase FKBP-type" evidence="7">
    <location>
        <begin position="35"/>
        <end position="146"/>
    </location>
</feature>
<dbReference type="EMBL" id="HBIC01010314">
    <property type="protein sequence ID" value="CAE0276250.1"/>
    <property type="molecule type" value="Transcribed_RNA"/>
</dbReference>
<keyword evidence="6" id="KW-1133">Transmembrane helix</keyword>
<evidence type="ECO:0000256" key="6">
    <source>
        <dbReference type="SAM" id="Phobius"/>
    </source>
</evidence>
<dbReference type="InterPro" id="IPR001179">
    <property type="entry name" value="PPIase_FKBP_dom"/>
</dbReference>
<dbReference type="GO" id="GO:0003755">
    <property type="term" value="F:peptidyl-prolyl cis-trans isomerase activity"/>
    <property type="evidence" value="ECO:0007669"/>
    <property type="project" value="UniProtKB-KW"/>
</dbReference>
<comment type="catalytic activity">
    <reaction evidence="3">
        <text>[protein]-peptidylproline (omega=180) = [protein]-peptidylproline (omega=0)</text>
        <dbReference type="Rhea" id="RHEA:16237"/>
        <dbReference type="Rhea" id="RHEA-COMP:10747"/>
        <dbReference type="Rhea" id="RHEA-COMP:10748"/>
        <dbReference type="ChEBI" id="CHEBI:83833"/>
        <dbReference type="ChEBI" id="CHEBI:83834"/>
        <dbReference type="EC" id="5.2.1.8"/>
    </reaction>
</comment>
<reference evidence="8" key="1">
    <citation type="submission" date="2021-01" db="EMBL/GenBank/DDBJ databases">
        <authorList>
            <person name="Corre E."/>
            <person name="Pelletier E."/>
            <person name="Niang G."/>
            <person name="Scheremetjew M."/>
            <person name="Finn R."/>
            <person name="Kale V."/>
            <person name="Holt S."/>
            <person name="Cochrane G."/>
            <person name="Meng A."/>
            <person name="Brown T."/>
            <person name="Cohen L."/>
        </authorList>
    </citation>
    <scope>NUCLEOTIDE SEQUENCE</scope>
    <source>
        <strain evidence="8">CCAP 955/1</strain>
    </source>
</reference>
<dbReference type="Pfam" id="PF14559">
    <property type="entry name" value="TPR_19"/>
    <property type="match status" value="1"/>
</dbReference>
<accession>A0A7S3GTR9</accession>
<evidence type="ECO:0000256" key="2">
    <source>
        <dbReference type="ARBA" id="ARBA00022803"/>
    </source>
</evidence>
<feature type="region of interest" description="Disordered" evidence="5">
    <location>
        <begin position="400"/>
        <end position="439"/>
    </location>
</feature>
<dbReference type="SUPFAM" id="SSF54534">
    <property type="entry name" value="FKBP-like"/>
    <property type="match status" value="1"/>
</dbReference>
<feature type="region of interest" description="Disordered" evidence="5">
    <location>
        <begin position="241"/>
        <end position="271"/>
    </location>
</feature>
<keyword evidence="2" id="KW-0802">TPR repeat</keyword>
<dbReference type="Pfam" id="PF00254">
    <property type="entry name" value="FKBP_C"/>
    <property type="match status" value="1"/>
</dbReference>
<dbReference type="InterPro" id="IPR019734">
    <property type="entry name" value="TPR_rpt"/>
</dbReference>
<dbReference type="InterPro" id="IPR011990">
    <property type="entry name" value="TPR-like_helical_dom_sf"/>
</dbReference>
<dbReference type="Gene3D" id="1.25.40.10">
    <property type="entry name" value="Tetratricopeptide repeat domain"/>
    <property type="match status" value="1"/>
</dbReference>
<feature type="transmembrane region" description="Helical" evidence="6">
    <location>
        <begin position="490"/>
        <end position="512"/>
    </location>
</feature>
<gene>
    <name evidence="8" type="ORF">SELO1098_LOCUS5079</name>
</gene>
<proteinExistence type="predicted"/>
<dbReference type="SUPFAM" id="SSF48452">
    <property type="entry name" value="TPR-like"/>
    <property type="match status" value="1"/>
</dbReference>
<evidence type="ECO:0000256" key="4">
    <source>
        <dbReference type="SAM" id="Coils"/>
    </source>
</evidence>
<feature type="compositionally biased region" description="Low complexity" evidence="5">
    <location>
        <begin position="258"/>
        <end position="271"/>
    </location>
</feature>